<evidence type="ECO:0000256" key="3">
    <source>
        <dbReference type="ARBA" id="ARBA00022692"/>
    </source>
</evidence>
<keyword evidence="7" id="KW-0472">Membrane</keyword>
<reference evidence="10" key="1">
    <citation type="submission" date="2011-05" db="EMBL/GenBank/DDBJ databases">
        <authorList>
            <person name="Richards S.R."/>
            <person name="Qu J."/>
            <person name="Jiang H."/>
            <person name="Jhangiani S.N."/>
            <person name="Agravi P."/>
            <person name="Goodspeed R."/>
            <person name="Gross S."/>
            <person name="Mandapat C."/>
            <person name="Jackson L."/>
            <person name="Mathew T."/>
            <person name="Pu L."/>
            <person name="Thornton R."/>
            <person name="Saada N."/>
            <person name="Wilczek-Boney K.B."/>
            <person name="Lee S."/>
            <person name="Kovar C."/>
            <person name="Wu Y."/>
            <person name="Scherer S.E."/>
            <person name="Worley K.C."/>
            <person name="Muzny D.M."/>
            <person name="Gibbs R."/>
        </authorList>
    </citation>
    <scope>NUCLEOTIDE SEQUENCE</scope>
    <source>
        <strain evidence="10">Brora</strain>
    </source>
</reference>
<name>T1J8P8_STRMM</name>
<reference evidence="9" key="2">
    <citation type="submission" date="2015-02" db="UniProtKB">
        <authorList>
            <consortium name="EnsemblMetazoa"/>
        </authorList>
    </citation>
    <scope>IDENTIFICATION</scope>
</reference>
<keyword evidence="3" id="KW-0812">Transmembrane</keyword>
<keyword evidence="8" id="KW-0325">Glycoprotein</keyword>
<dbReference type="PANTHER" id="PTHR12129:SF15">
    <property type="entry name" value="URONYL 2-SULFOTRANSFERASE"/>
    <property type="match status" value="1"/>
</dbReference>
<dbReference type="PANTHER" id="PTHR12129">
    <property type="entry name" value="HEPARAN SULFATE 2-O-SULFOTRANSFERASE"/>
    <property type="match status" value="1"/>
</dbReference>
<dbReference type="eggNOG" id="KOG3922">
    <property type="taxonomic scope" value="Eukaryota"/>
</dbReference>
<sequence>MMVLLLRWLQAYNNFKHVSLPDGHLRQLNTENQVIQIKYQYIDIIKFINEFYQNKIINEIDDHIQNEVVPLSYDRHVYFIDFTEFGHEMPLYVNLLRDPVDKIISRFFYHHIGYTDLYKKEFNVSKKEWKKRFFQECVSRGEPLCQFIPGHKYDLSIPYFCGHNPECMPPYSLGNNGMPGNKGMPDKVIRSKMSVAMEQDPYKVFS</sequence>
<evidence type="ECO:0008006" key="11">
    <source>
        <dbReference type="Google" id="ProtNLM"/>
    </source>
</evidence>
<dbReference type="PhylomeDB" id="T1J8P8"/>
<evidence type="ECO:0000256" key="4">
    <source>
        <dbReference type="ARBA" id="ARBA00022968"/>
    </source>
</evidence>
<dbReference type="Gene3D" id="3.40.50.300">
    <property type="entry name" value="P-loop containing nucleotide triphosphate hydrolases"/>
    <property type="match status" value="1"/>
</dbReference>
<keyword evidence="6" id="KW-0333">Golgi apparatus</keyword>
<dbReference type="Proteomes" id="UP000014500">
    <property type="component" value="Unassembled WGS sequence"/>
</dbReference>
<evidence type="ECO:0000256" key="2">
    <source>
        <dbReference type="ARBA" id="ARBA00022679"/>
    </source>
</evidence>
<keyword evidence="4" id="KW-0735">Signal-anchor</keyword>
<keyword evidence="10" id="KW-1185">Reference proteome</keyword>
<evidence type="ECO:0000256" key="6">
    <source>
        <dbReference type="ARBA" id="ARBA00023034"/>
    </source>
</evidence>
<keyword evidence="2" id="KW-0808">Transferase</keyword>
<protein>
    <recommendedName>
        <fullName evidence="11">Sulfotransferase domain-containing protein</fullName>
    </recommendedName>
</protein>
<evidence type="ECO:0000256" key="5">
    <source>
        <dbReference type="ARBA" id="ARBA00022989"/>
    </source>
</evidence>
<dbReference type="AlphaFoldDB" id="T1J8P8"/>
<dbReference type="HOGENOM" id="CLU_1333436_0_0_1"/>
<evidence type="ECO:0000256" key="1">
    <source>
        <dbReference type="ARBA" id="ARBA00004323"/>
    </source>
</evidence>
<dbReference type="EMBL" id="JH431958">
    <property type="status" value="NOT_ANNOTATED_CDS"/>
    <property type="molecule type" value="Genomic_DNA"/>
</dbReference>
<comment type="subcellular location">
    <subcellularLocation>
        <location evidence="1">Golgi apparatus membrane</location>
        <topology evidence="1">Single-pass type II membrane protein</topology>
    </subcellularLocation>
</comment>
<proteinExistence type="predicted"/>
<evidence type="ECO:0000313" key="9">
    <source>
        <dbReference type="EnsemblMetazoa" id="SMAR010084-PA"/>
    </source>
</evidence>
<dbReference type="GO" id="GO:0008146">
    <property type="term" value="F:sulfotransferase activity"/>
    <property type="evidence" value="ECO:0007669"/>
    <property type="project" value="InterPro"/>
</dbReference>
<keyword evidence="5" id="KW-1133">Transmembrane helix</keyword>
<accession>T1J8P8</accession>
<dbReference type="GO" id="GO:0000139">
    <property type="term" value="C:Golgi membrane"/>
    <property type="evidence" value="ECO:0007669"/>
    <property type="project" value="UniProtKB-SubCell"/>
</dbReference>
<organism evidence="9 10">
    <name type="scientific">Strigamia maritima</name>
    <name type="common">European centipede</name>
    <name type="synonym">Geophilus maritimus</name>
    <dbReference type="NCBI Taxonomy" id="126957"/>
    <lineage>
        <taxon>Eukaryota</taxon>
        <taxon>Metazoa</taxon>
        <taxon>Ecdysozoa</taxon>
        <taxon>Arthropoda</taxon>
        <taxon>Myriapoda</taxon>
        <taxon>Chilopoda</taxon>
        <taxon>Pleurostigmophora</taxon>
        <taxon>Geophilomorpha</taxon>
        <taxon>Linotaeniidae</taxon>
        <taxon>Strigamia</taxon>
    </lineage>
</organism>
<dbReference type="EnsemblMetazoa" id="SMAR010084-RA">
    <property type="protein sequence ID" value="SMAR010084-PA"/>
    <property type="gene ID" value="SMAR010084"/>
</dbReference>
<dbReference type="InterPro" id="IPR007734">
    <property type="entry name" value="Heparan_SO4_2-O-STrfase"/>
</dbReference>
<dbReference type="InterPro" id="IPR027417">
    <property type="entry name" value="P-loop_NTPase"/>
</dbReference>
<evidence type="ECO:0000256" key="8">
    <source>
        <dbReference type="ARBA" id="ARBA00023180"/>
    </source>
</evidence>
<evidence type="ECO:0000256" key="7">
    <source>
        <dbReference type="ARBA" id="ARBA00023136"/>
    </source>
</evidence>
<dbReference type="STRING" id="126957.T1J8P8"/>
<evidence type="ECO:0000313" key="10">
    <source>
        <dbReference type="Proteomes" id="UP000014500"/>
    </source>
</evidence>